<accession>A0ABS2G4M0</accession>
<keyword evidence="1" id="KW-0175">Coiled coil</keyword>
<reference evidence="2 3" key="1">
    <citation type="journal article" date="2021" name="Sci. Rep.">
        <title>The distribution of antibiotic resistance genes in chicken gut microbiota commensals.</title>
        <authorList>
            <person name="Juricova H."/>
            <person name="Matiasovicova J."/>
            <person name="Kubasova T."/>
            <person name="Cejkova D."/>
            <person name="Rychlik I."/>
        </authorList>
    </citation>
    <scope>NUCLEOTIDE SEQUENCE [LARGE SCALE GENOMIC DNA]</scope>
    <source>
        <strain evidence="2 3">An425</strain>
    </source>
</reference>
<sequence>MKFEIIEPLALFDFEKIIAATQELIFDNKKYFLDSKNNWKGYVVWLDNHTYFNILDFLSMYNIIINKKEINEGKTIFSIELPVKFNSKKELDSGFEIEYDEYFTSKKLFKWEYHVELKMLDNLDIEFKVLIFFNNKKVYMFQNFFIPEEKYEFNLIQARKEYQEKMQRIEENRKLFKKILLHYFKKNNCNSLIYNEYIVYSSDVENWDISESLIAEDTIFERESYLKFQEIKEIIDSIK</sequence>
<proteinExistence type="predicted"/>
<evidence type="ECO:0000256" key="1">
    <source>
        <dbReference type="SAM" id="Coils"/>
    </source>
</evidence>
<organism evidence="2 3">
    <name type="scientific">Fusobacterium mortiferum</name>
    <dbReference type="NCBI Taxonomy" id="850"/>
    <lineage>
        <taxon>Bacteria</taxon>
        <taxon>Fusobacteriati</taxon>
        <taxon>Fusobacteriota</taxon>
        <taxon>Fusobacteriia</taxon>
        <taxon>Fusobacteriales</taxon>
        <taxon>Fusobacteriaceae</taxon>
        <taxon>Fusobacterium</taxon>
    </lineage>
</organism>
<evidence type="ECO:0000313" key="2">
    <source>
        <dbReference type="EMBL" id="MBM6876052.1"/>
    </source>
</evidence>
<feature type="coiled-coil region" evidence="1">
    <location>
        <begin position="152"/>
        <end position="179"/>
    </location>
</feature>
<gene>
    <name evidence="2" type="ORF">H6A04_10425</name>
</gene>
<dbReference type="RefSeq" id="WP_204716691.1">
    <property type="nucleotide sequence ID" value="NZ_JACJLT010000162.1"/>
</dbReference>
<evidence type="ECO:0000313" key="3">
    <source>
        <dbReference type="Proteomes" id="UP000728968"/>
    </source>
</evidence>
<keyword evidence="3" id="KW-1185">Reference proteome</keyword>
<dbReference type="Proteomes" id="UP000728968">
    <property type="component" value="Unassembled WGS sequence"/>
</dbReference>
<protein>
    <submittedName>
        <fullName evidence="2">Uncharacterized protein</fullName>
    </submittedName>
</protein>
<name>A0ABS2G4M0_FUSMR</name>
<comment type="caution">
    <text evidence="2">The sequence shown here is derived from an EMBL/GenBank/DDBJ whole genome shotgun (WGS) entry which is preliminary data.</text>
</comment>
<dbReference type="EMBL" id="JACJLT010000162">
    <property type="protein sequence ID" value="MBM6876052.1"/>
    <property type="molecule type" value="Genomic_DNA"/>
</dbReference>